<gene>
    <name evidence="2" type="ORF">AYO21_11623</name>
</gene>
<dbReference type="RefSeq" id="XP_022506179.1">
    <property type="nucleotide sequence ID" value="XM_022661509.1"/>
</dbReference>
<protein>
    <submittedName>
        <fullName evidence="2">Uncharacterized protein</fullName>
    </submittedName>
</protein>
<dbReference type="EMBL" id="LVKK01000171">
    <property type="protein sequence ID" value="OAG34227.1"/>
    <property type="molecule type" value="Genomic_DNA"/>
</dbReference>
<name>A0A177EQJ9_9EURO</name>
<evidence type="ECO:0000313" key="2">
    <source>
        <dbReference type="EMBL" id="OAG34227.1"/>
    </source>
</evidence>
<accession>A0A177EQJ9</accession>
<dbReference type="GeneID" id="34606712"/>
<evidence type="ECO:0000256" key="1">
    <source>
        <dbReference type="SAM" id="MobiDB-lite"/>
    </source>
</evidence>
<organism evidence="2 3">
    <name type="scientific">Fonsecaea monophora</name>
    <dbReference type="NCBI Taxonomy" id="254056"/>
    <lineage>
        <taxon>Eukaryota</taxon>
        <taxon>Fungi</taxon>
        <taxon>Dikarya</taxon>
        <taxon>Ascomycota</taxon>
        <taxon>Pezizomycotina</taxon>
        <taxon>Eurotiomycetes</taxon>
        <taxon>Chaetothyriomycetidae</taxon>
        <taxon>Chaetothyriales</taxon>
        <taxon>Herpotrichiellaceae</taxon>
        <taxon>Fonsecaea</taxon>
    </lineage>
</organism>
<reference evidence="2 3" key="1">
    <citation type="submission" date="2016-03" db="EMBL/GenBank/DDBJ databases">
        <title>Draft genome sequence of the Fonsecaea monophora CBS 269.37.</title>
        <authorList>
            <person name="Bombassaro A."/>
            <person name="Vinicius W.A."/>
            <person name="De Hoog S."/>
            <person name="Sun J."/>
            <person name="Souza E.M."/>
            <person name="Raittz R.T."/>
            <person name="Costa F."/>
            <person name="Leao A.C."/>
            <person name="Tadra-Sfeir M.Z."/>
            <person name="Baura V."/>
            <person name="Balsanelli E."/>
            <person name="Pedrosa F.O."/>
            <person name="Moreno L.F."/>
            <person name="Steffens M.B."/>
            <person name="Xi L."/>
            <person name="Bocca A.L."/>
            <person name="Felipe M.S."/>
            <person name="Teixeira M."/>
            <person name="Telles Filho F.Q."/>
            <person name="Azevedo C.M."/>
            <person name="Gomes R."/>
            <person name="Vicente V.A."/>
        </authorList>
    </citation>
    <scope>NUCLEOTIDE SEQUENCE [LARGE SCALE GENOMIC DNA]</scope>
    <source>
        <strain evidence="2 3">CBS 269.37</strain>
    </source>
</reference>
<dbReference type="Gene3D" id="3.40.50.720">
    <property type="entry name" value="NAD(P)-binding Rossmann-like Domain"/>
    <property type="match status" value="1"/>
</dbReference>
<feature type="region of interest" description="Disordered" evidence="1">
    <location>
        <begin position="1"/>
        <end position="20"/>
    </location>
</feature>
<dbReference type="OrthoDB" id="10454598at2759"/>
<dbReference type="AlphaFoldDB" id="A0A177EQJ9"/>
<evidence type="ECO:0000313" key="3">
    <source>
        <dbReference type="Proteomes" id="UP000077002"/>
    </source>
</evidence>
<sequence length="249" mass="27419">MAGHTPTKGTAFSPQFEPEQDPADNTVAVIGLDATGLALAAHFMDRGCQVLVYQAADNGAPSSNRESCSVYREIQSRGFYASGAIWQFEMTPRMVAYPQNVCHKARTIFITKPGQTKEIIDSFGGRCDSKHCFVFVEGGPEWKDLGNELKNSAGVFNIPFSPYACDTIPGNVYIDKIRDRISLEELKQSNEGNAQSLLGVALWPWRHSLGRTTQMKDAGNEGCGQWRMRAMKDAGVVYLMTVSLDCHRG</sequence>
<proteinExistence type="predicted"/>
<dbReference type="Proteomes" id="UP000077002">
    <property type="component" value="Unassembled WGS sequence"/>
</dbReference>
<comment type="caution">
    <text evidence="2">The sequence shown here is derived from an EMBL/GenBank/DDBJ whole genome shotgun (WGS) entry which is preliminary data.</text>
</comment>
<keyword evidence="3" id="KW-1185">Reference proteome</keyword>